<keyword evidence="2" id="KW-1185">Reference proteome</keyword>
<comment type="caution">
    <text evidence="1">The sequence shown here is derived from an EMBL/GenBank/DDBJ whole genome shotgun (WGS) entry which is preliminary data.</text>
</comment>
<proteinExistence type="predicted"/>
<dbReference type="RefSeq" id="WP_152125346.1">
    <property type="nucleotide sequence ID" value="NZ_WELI01000006.1"/>
</dbReference>
<accession>A0A7J5TX96</accession>
<name>A0A7J5TX96_9BACT</name>
<evidence type="ECO:0008006" key="3">
    <source>
        <dbReference type="Google" id="ProtNLM"/>
    </source>
</evidence>
<gene>
    <name evidence="1" type="ORF">F5984_16665</name>
</gene>
<evidence type="ECO:0000313" key="1">
    <source>
        <dbReference type="EMBL" id="KAB7729265.1"/>
    </source>
</evidence>
<dbReference type="Proteomes" id="UP000488299">
    <property type="component" value="Unassembled WGS sequence"/>
</dbReference>
<reference evidence="1 2" key="1">
    <citation type="submission" date="2019-10" db="EMBL/GenBank/DDBJ databases">
        <title>Rudanella paleaurantiibacter sp. nov., isolated from sludge.</title>
        <authorList>
            <person name="Xu S.Q."/>
        </authorList>
    </citation>
    <scope>NUCLEOTIDE SEQUENCE [LARGE SCALE GENOMIC DNA]</scope>
    <source>
        <strain evidence="1 2">HX-22-17</strain>
    </source>
</reference>
<organism evidence="1 2">
    <name type="scientific">Rudanella paleaurantiibacter</name>
    <dbReference type="NCBI Taxonomy" id="2614655"/>
    <lineage>
        <taxon>Bacteria</taxon>
        <taxon>Pseudomonadati</taxon>
        <taxon>Bacteroidota</taxon>
        <taxon>Cytophagia</taxon>
        <taxon>Cytophagales</taxon>
        <taxon>Cytophagaceae</taxon>
        <taxon>Rudanella</taxon>
    </lineage>
</organism>
<dbReference type="AlphaFoldDB" id="A0A7J5TX96"/>
<sequence>MSQIVTYAFFGEDDAQRNFLEKYLHQEFPDTFIEDENERWRFKATNDKQVDKLLPEALRQIRLLELDVLFISRDIDTDQTPKILEKQADFSKTCQGHPAIVMLPVQCIEYWLWYIKRHHEEPGKNTPLESQTRATAKRAVYDNTKVVAKQIALANDILLHLDVNWLTTRSPSFNHFHKQVQAFLSEYAKT</sequence>
<protein>
    <recommendedName>
        <fullName evidence="3">DUF4276 family protein</fullName>
    </recommendedName>
</protein>
<dbReference type="EMBL" id="WELI01000006">
    <property type="protein sequence ID" value="KAB7729265.1"/>
    <property type="molecule type" value="Genomic_DNA"/>
</dbReference>
<evidence type="ECO:0000313" key="2">
    <source>
        <dbReference type="Proteomes" id="UP000488299"/>
    </source>
</evidence>